<evidence type="ECO:0000313" key="2">
    <source>
        <dbReference type="Proteomes" id="UP000064249"/>
    </source>
</evidence>
<dbReference type="AlphaFoldDB" id="A0A101FYL3"/>
<evidence type="ECO:0000313" key="1">
    <source>
        <dbReference type="EMBL" id="KUK46739.1"/>
    </source>
</evidence>
<gene>
    <name evidence="1" type="ORF">XD73_0405</name>
</gene>
<protein>
    <submittedName>
        <fullName evidence="1">Uncharacterized protein</fullName>
    </submittedName>
</protein>
<reference evidence="1 2" key="1">
    <citation type="journal article" date="2015" name="MBio">
        <title>Genome-Resolved Metagenomic Analysis Reveals Roles for Candidate Phyla and Other Microbial Community Members in Biogeochemical Transformations in Oil Reservoirs.</title>
        <authorList>
            <person name="Hu P."/>
            <person name="Tom L."/>
            <person name="Singh A."/>
            <person name="Thomas B.C."/>
            <person name="Baker B.J."/>
            <person name="Piceno Y.M."/>
            <person name="Andersen G.L."/>
            <person name="Banfield J.F."/>
        </authorList>
    </citation>
    <scope>NUCLEOTIDE SEQUENCE [LARGE SCALE GENOMIC DNA]</scope>
    <source>
        <strain evidence="1">46_16</strain>
    </source>
</reference>
<name>A0A101FYL3_9CHLR</name>
<dbReference type="EMBL" id="LGFU01000010">
    <property type="protein sequence ID" value="KUK46739.1"/>
    <property type="molecule type" value="Genomic_DNA"/>
</dbReference>
<sequence length="84" mass="9514">PVFYITDLLQLAEGLVTMGYGNDPRLANTIQLIREKQDAHGRCKLEYDYTGKTWTSFGEKDQPNPWVTIRALRVLKGSTKVGND</sequence>
<dbReference type="Proteomes" id="UP000064249">
    <property type="component" value="Unassembled WGS sequence"/>
</dbReference>
<accession>A0A101FYL3</accession>
<feature type="non-terminal residue" evidence="1">
    <location>
        <position position="1"/>
    </location>
</feature>
<comment type="caution">
    <text evidence="1">The sequence shown here is derived from an EMBL/GenBank/DDBJ whole genome shotgun (WGS) entry which is preliminary data.</text>
</comment>
<organism evidence="1 2">
    <name type="scientific">Anaerolinea thermophila</name>
    <dbReference type="NCBI Taxonomy" id="167964"/>
    <lineage>
        <taxon>Bacteria</taxon>
        <taxon>Bacillati</taxon>
        <taxon>Chloroflexota</taxon>
        <taxon>Anaerolineae</taxon>
        <taxon>Anaerolineales</taxon>
        <taxon>Anaerolineaceae</taxon>
        <taxon>Anaerolinea</taxon>
    </lineage>
</organism>
<proteinExistence type="predicted"/>